<keyword evidence="14" id="KW-1185">Reference proteome</keyword>
<evidence type="ECO:0000256" key="9">
    <source>
        <dbReference type="ARBA" id="ARBA00023004"/>
    </source>
</evidence>
<proteinExistence type="inferred from homology"/>
<dbReference type="InterPro" id="IPR018495">
    <property type="entry name" value="Succ_DH_cyt_bsu_CS"/>
</dbReference>
<dbReference type="Pfam" id="PF01127">
    <property type="entry name" value="Sdh_cyt"/>
    <property type="match status" value="1"/>
</dbReference>
<evidence type="ECO:0000256" key="7">
    <source>
        <dbReference type="ARBA" id="ARBA00022946"/>
    </source>
</evidence>
<dbReference type="FunFam" id="1.20.1300.10:FF:000008">
    <property type="entry name" value="Succinate dehydrogenase cytochrome b560 subunit"/>
    <property type="match status" value="1"/>
</dbReference>
<protein>
    <submittedName>
        <fullName evidence="13">Mitochondrial succinate dehydrogenase cytochrome b560 subunit C</fullName>
    </submittedName>
</protein>
<evidence type="ECO:0000256" key="6">
    <source>
        <dbReference type="ARBA" id="ARBA00022792"/>
    </source>
</evidence>
<keyword evidence="4 12" id="KW-0812">Transmembrane</keyword>
<dbReference type="EMBL" id="MU006579">
    <property type="protein sequence ID" value="KAF2746151.1"/>
    <property type="molecule type" value="Genomic_DNA"/>
</dbReference>
<dbReference type="PROSITE" id="PS01001">
    <property type="entry name" value="SDH_CYT_2"/>
    <property type="match status" value="1"/>
</dbReference>
<evidence type="ECO:0000256" key="2">
    <source>
        <dbReference type="ARBA" id="ARBA00007244"/>
    </source>
</evidence>
<gene>
    <name evidence="13" type="ORF">M011DRAFT_426112</name>
</gene>
<feature type="transmembrane region" description="Helical" evidence="12">
    <location>
        <begin position="109"/>
        <end position="134"/>
    </location>
</feature>
<dbReference type="Gene3D" id="1.20.1300.10">
    <property type="entry name" value="Fumarate reductase/succinate dehydrogenase, transmembrane subunit"/>
    <property type="match status" value="1"/>
</dbReference>
<keyword evidence="6" id="KW-0999">Mitochondrion inner membrane</keyword>
<dbReference type="GO" id="GO:0046872">
    <property type="term" value="F:metal ion binding"/>
    <property type="evidence" value="ECO:0007669"/>
    <property type="project" value="UniProtKB-KW"/>
</dbReference>
<keyword evidence="9" id="KW-0408">Iron</keyword>
<evidence type="ECO:0000256" key="5">
    <source>
        <dbReference type="ARBA" id="ARBA00022723"/>
    </source>
</evidence>
<dbReference type="GO" id="GO:0006121">
    <property type="term" value="P:mitochondrial electron transport, succinate to ubiquinone"/>
    <property type="evidence" value="ECO:0007669"/>
    <property type="project" value="TreeGrafter"/>
</dbReference>
<dbReference type="InterPro" id="IPR000701">
    <property type="entry name" value="SuccDH_FuR_B_TM-su"/>
</dbReference>
<comment type="similarity">
    <text evidence="2">Belongs to the cytochrome b560 family.</text>
</comment>
<dbReference type="PANTHER" id="PTHR10978:SF5">
    <property type="entry name" value="SUCCINATE DEHYDROGENASE CYTOCHROME B560 SUBUNIT, MITOCHONDRIAL"/>
    <property type="match status" value="1"/>
</dbReference>
<dbReference type="GO" id="GO:0005743">
    <property type="term" value="C:mitochondrial inner membrane"/>
    <property type="evidence" value="ECO:0007669"/>
    <property type="project" value="UniProtKB-SubCell"/>
</dbReference>
<dbReference type="AlphaFoldDB" id="A0A6A6VA31"/>
<keyword evidence="10" id="KW-0496">Mitochondrion</keyword>
<dbReference type="CDD" id="cd03499">
    <property type="entry name" value="SQR_TypeC_SdhC"/>
    <property type="match status" value="1"/>
</dbReference>
<dbReference type="SUPFAM" id="SSF81343">
    <property type="entry name" value="Fumarate reductase respiratory complex transmembrane subunits"/>
    <property type="match status" value="1"/>
</dbReference>
<dbReference type="Proteomes" id="UP000799440">
    <property type="component" value="Unassembled WGS sequence"/>
</dbReference>
<evidence type="ECO:0000256" key="1">
    <source>
        <dbReference type="ARBA" id="ARBA00004448"/>
    </source>
</evidence>
<comment type="subcellular location">
    <subcellularLocation>
        <location evidence="1">Mitochondrion inner membrane</location>
        <topology evidence="1">Multi-pass membrane protein</topology>
    </subcellularLocation>
</comment>
<dbReference type="PANTHER" id="PTHR10978">
    <property type="entry name" value="SUCCINATE DEHYDROGENASE CYTOCHROME B560 SUBUNIT"/>
    <property type="match status" value="1"/>
</dbReference>
<dbReference type="NCBIfam" id="TIGR02970">
    <property type="entry name" value="succ_dehyd_cytB"/>
    <property type="match status" value="1"/>
</dbReference>
<reference evidence="13" key="1">
    <citation type="journal article" date="2020" name="Stud. Mycol.">
        <title>101 Dothideomycetes genomes: a test case for predicting lifestyles and emergence of pathogens.</title>
        <authorList>
            <person name="Haridas S."/>
            <person name="Albert R."/>
            <person name="Binder M."/>
            <person name="Bloem J."/>
            <person name="Labutti K."/>
            <person name="Salamov A."/>
            <person name="Andreopoulos B."/>
            <person name="Baker S."/>
            <person name="Barry K."/>
            <person name="Bills G."/>
            <person name="Bluhm B."/>
            <person name="Cannon C."/>
            <person name="Castanera R."/>
            <person name="Culley D."/>
            <person name="Daum C."/>
            <person name="Ezra D."/>
            <person name="Gonzalez J."/>
            <person name="Henrissat B."/>
            <person name="Kuo A."/>
            <person name="Liang C."/>
            <person name="Lipzen A."/>
            <person name="Lutzoni F."/>
            <person name="Magnuson J."/>
            <person name="Mondo S."/>
            <person name="Nolan M."/>
            <person name="Ohm R."/>
            <person name="Pangilinan J."/>
            <person name="Park H.-J."/>
            <person name="Ramirez L."/>
            <person name="Alfaro M."/>
            <person name="Sun H."/>
            <person name="Tritt A."/>
            <person name="Yoshinaga Y."/>
            <person name="Zwiers L.-H."/>
            <person name="Turgeon B."/>
            <person name="Goodwin S."/>
            <person name="Spatafora J."/>
            <person name="Crous P."/>
            <person name="Grigoriev I."/>
        </authorList>
    </citation>
    <scope>NUCLEOTIDE SEQUENCE</scope>
    <source>
        <strain evidence="13">CBS 119925</strain>
    </source>
</reference>
<feature type="transmembrane region" description="Helical" evidence="12">
    <location>
        <begin position="78"/>
        <end position="97"/>
    </location>
</feature>
<evidence type="ECO:0000313" key="14">
    <source>
        <dbReference type="Proteomes" id="UP000799440"/>
    </source>
</evidence>
<keyword evidence="5" id="KW-0479">Metal-binding</keyword>
<evidence type="ECO:0000313" key="13">
    <source>
        <dbReference type="EMBL" id="KAF2746151.1"/>
    </source>
</evidence>
<evidence type="ECO:0000256" key="12">
    <source>
        <dbReference type="SAM" id="Phobius"/>
    </source>
</evidence>
<dbReference type="InterPro" id="IPR014314">
    <property type="entry name" value="Succ_DH_cytb556"/>
</dbReference>
<dbReference type="InterPro" id="IPR034804">
    <property type="entry name" value="SQR/QFR_C/D"/>
</dbReference>
<keyword evidence="11 12" id="KW-0472">Membrane</keyword>
<dbReference type="OrthoDB" id="588261at2759"/>
<dbReference type="GO" id="GO:0006099">
    <property type="term" value="P:tricarboxylic acid cycle"/>
    <property type="evidence" value="ECO:0007669"/>
    <property type="project" value="InterPro"/>
</dbReference>
<evidence type="ECO:0000256" key="3">
    <source>
        <dbReference type="ARBA" id="ARBA00022617"/>
    </source>
</evidence>
<evidence type="ECO:0000256" key="11">
    <source>
        <dbReference type="ARBA" id="ARBA00023136"/>
    </source>
</evidence>
<keyword evidence="7" id="KW-0809">Transit peptide</keyword>
<keyword evidence="8 12" id="KW-1133">Transmembrane helix</keyword>
<sequence>MASQRVFQLGLRRAGVPSLSKFQPAGRMAQRRFAATQHVEQSEGQEILRKQRLQRPVSPHLSIYQPQITWYASAFNRVTGVMLSGGLYLFGMAYLAAPAFGWHLETPSMVAAVASWPLIAKIAAKATVAFPFFFHSINGIRHLSWDLGLGMTNKTVARTGWAAVGASVALGLYYTFLG</sequence>
<evidence type="ECO:0000256" key="8">
    <source>
        <dbReference type="ARBA" id="ARBA00022989"/>
    </source>
</evidence>
<evidence type="ECO:0000256" key="10">
    <source>
        <dbReference type="ARBA" id="ARBA00023128"/>
    </source>
</evidence>
<keyword evidence="3" id="KW-0349">Heme</keyword>
<accession>A0A6A6VA31</accession>
<feature type="transmembrane region" description="Helical" evidence="12">
    <location>
        <begin position="155"/>
        <end position="176"/>
    </location>
</feature>
<dbReference type="GO" id="GO:0009055">
    <property type="term" value="F:electron transfer activity"/>
    <property type="evidence" value="ECO:0007669"/>
    <property type="project" value="InterPro"/>
</dbReference>
<evidence type="ECO:0000256" key="4">
    <source>
        <dbReference type="ARBA" id="ARBA00022692"/>
    </source>
</evidence>
<organism evidence="13 14">
    <name type="scientific">Sporormia fimetaria CBS 119925</name>
    <dbReference type="NCBI Taxonomy" id="1340428"/>
    <lineage>
        <taxon>Eukaryota</taxon>
        <taxon>Fungi</taxon>
        <taxon>Dikarya</taxon>
        <taxon>Ascomycota</taxon>
        <taxon>Pezizomycotina</taxon>
        <taxon>Dothideomycetes</taxon>
        <taxon>Pleosporomycetidae</taxon>
        <taxon>Pleosporales</taxon>
        <taxon>Sporormiaceae</taxon>
        <taxon>Sporormia</taxon>
    </lineage>
</organism>
<name>A0A6A6VA31_9PLEO</name>